<dbReference type="HAMAP" id="MF_00082">
    <property type="entry name" value="ArgB"/>
    <property type="match status" value="1"/>
</dbReference>
<dbReference type="PANTHER" id="PTHR23342">
    <property type="entry name" value="N-ACETYLGLUTAMATE SYNTHASE"/>
    <property type="match status" value="1"/>
</dbReference>
<keyword evidence="2 10" id="KW-0963">Cytoplasm</keyword>
<accession>A0A830ZPH9</accession>
<keyword evidence="4 10" id="KW-0028">Amino-acid biosynthesis</keyword>
<evidence type="ECO:0000313" key="12">
    <source>
        <dbReference type="EMBL" id="CCO92125.1"/>
    </source>
</evidence>
<evidence type="ECO:0000313" key="13">
    <source>
        <dbReference type="Proteomes" id="UP000013111"/>
    </source>
</evidence>
<dbReference type="PANTHER" id="PTHR23342:SF0">
    <property type="entry name" value="N-ACETYLGLUTAMATE SYNTHASE, MITOCHONDRIAL"/>
    <property type="match status" value="1"/>
</dbReference>
<gene>
    <name evidence="10 12" type="primary">argB</name>
    <name evidence="12" type="ORF">BN437_0146</name>
</gene>
<feature type="domain" description="Aspartate/glutamate/uridylate kinase" evidence="11">
    <location>
        <begin position="5"/>
        <end position="235"/>
    </location>
</feature>
<dbReference type="GO" id="GO:0005737">
    <property type="term" value="C:cytoplasm"/>
    <property type="evidence" value="ECO:0007669"/>
    <property type="project" value="UniProtKB-SubCell"/>
</dbReference>
<comment type="subcellular location">
    <subcellularLocation>
        <location evidence="10">Cytoplasm</location>
    </subcellularLocation>
</comment>
<feature type="binding site" evidence="10">
    <location>
        <begin position="181"/>
        <end position="186"/>
    </location>
    <ligand>
        <name>ATP</name>
        <dbReference type="ChEBI" id="CHEBI:30616"/>
    </ligand>
</feature>
<evidence type="ECO:0000256" key="6">
    <source>
        <dbReference type="ARBA" id="ARBA00022741"/>
    </source>
</evidence>
<evidence type="ECO:0000256" key="8">
    <source>
        <dbReference type="ARBA" id="ARBA00022840"/>
    </source>
</evidence>
<comment type="caution">
    <text evidence="10">Lacks conserved residue(s) required for the propagation of feature annotation.</text>
</comment>
<dbReference type="EMBL" id="CAPB01000002">
    <property type="protein sequence ID" value="CCO92125.1"/>
    <property type="molecule type" value="Genomic_DNA"/>
</dbReference>
<dbReference type="Pfam" id="PF00696">
    <property type="entry name" value="AA_kinase"/>
    <property type="match status" value="1"/>
</dbReference>
<dbReference type="EC" id="2.7.2.8" evidence="10"/>
<organism evidence="12 13">
    <name type="scientific">Erwinia amylovora NBRC 12687 = CFBP 1232</name>
    <dbReference type="NCBI Taxonomy" id="1219359"/>
    <lineage>
        <taxon>Bacteria</taxon>
        <taxon>Pseudomonadati</taxon>
        <taxon>Pseudomonadota</taxon>
        <taxon>Gammaproteobacteria</taxon>
        <taxon>Enterobacterales</taxon>
        <taxon>Erwiniaceae</taxon>
        <taxon>Erwinia</taxon>
    </lineage>
</organism>
<dbReference type="Proteomes" id="UP000013111">
    <property type="component" value="Unassembled WGS sequence"/>
</dbReference>
<dbReference type="Gene3D" id="3.40.1160.10">
    <property type="entry name" value="Acetylglutamate kinase-like"/>
    <property type="match status" value="1"/>
</dbReference>
<comment type="caution">
    <text evidence="12">The sequence shown here is derived from an EMBL/GenBank/DDBJ whole genome shotgun (WGS) entry which is preliminary data.</text>
</comment>
<dbReference type="InterPro" id="IPR004662">
    <property type="entry name" value="AcgluKinase_fam"/>
</dbReference>
<feature type="binding site" evidence="10">
    <location>
        <position position="66"/>
    </location>
    <ligand>
        <name>substrate</name>
    </ligand>
</feature>
<comment type="function">
    <text evidence="10">Catalyzes the ATP-dependent phosphorylation of N-acetyl-L-glutamate.</text>
</comment>
<sequence>MTNPLIIKLGGVLLDSEEALARLFTALVSYRSTHQRPLLIVHGGGCLVDELMSKLSLPVKKKNGLRVTPADQIDVITGALAGTANKTLLAWSKKHGIDAVGLCLGDGGSVNVERFDDELGHVGLAKPGTPRLINTLLAAGFLPVVSSIGITQDGLLMNVNADQAATALAATLGADLILLSDVSGILDASKQRIAEMTAGKAEKLIAEGVITDGMVVKVNAALEAARTLGRPVDIASWRHAERLPDLFNGVSIGTRILAQ</sequence>
<proteinExistence type="inferred from homology"/>
<dbReference type="FunFam" id="3.40.1160.10:FF:000008">
    <property type="entry name" value="Acetylglutamate kinase"/>
    <property type="match status" value="1"/>
</dbReference>
<dbReference type="RefSeq" id="WP_004154876.1">
    <property type="nucleotide sequence ID" value="NZ_BAYW01000017.1"/>
</dbReference>
<feature type="site" description="Transition state stabilizer" evidence="10">
    <location>
        <position position="217"/>
    </location>
</feature>
<keyword evidence="7 10" id="KW-0418">Kinase</keyword>
<comment type="pathway">
    <text evidence="1 10">Amino-acid biosynthesis; L-arginine biosynthesis; N(2)-acetyl-L-ornithine from L-glutamate: step 2/4.</text>
</comment>
<dbReference type="NCBIfam" id="TIGR00761">
    <property type="entry name" value="argB"/>
    <property type="match status" value="1"/>
</dbReference>
<dbReference type="InterPro" id="IPR037528">
    <property type="entry name" value="ArgB"/>
</dbReference>
<dbReference type="PIRSF" id="PIRSF000728">
    <property type="entry name" value="NAGK"/>
    <property type="match status" value="1"/>
</dbReference>
<dbReference type="GeneID" id="97607612"/>
<feature type="binding site" evidence="10">
    <location>
        <position position="158"/>
    </location>
    <ligand>
        <name>substrate</name>
    </ligand>
</feature>
<dbReference type="InterPro" id="IPR036393">
    <property type="entry name" value="AceGlu_kinase-like_sf"/>
</dbReference>
<protein>
    <recommendedName>
        <fullName evidence="10">Acetylglutamate kinase</fullName>
        <ecNumber evidence="10">2.7.2.8</ecNumber>
    </recommendedName>
    <alternativeName>
        <fullName evidence="10">N-acetyl-L-glutamate 5-phosphotransferase</fullName>
    </alternativeName>
    <alternativeName>
        <fullName evidence="10">NAG kinase</fullName>
        <shortName evidence="10">NAGK</shortName>
    </alternativeName>
</protein>
<comment type="catalytic activity">
    <reaction evidence="9 10">
        <text>N-acetyl-L-glutamate + ATP = N-acetyl-L-glutamyl 5-phosphate + ADP</text>
        <dbReference type="Rhea" id="RHEA:14629"/>
        <dbReference type="ChEBI" id="CHEBI:30616"/>
        <dbReference type="ChEBI" id="CHEBI:44337"/>
        <dbReference type="ChEBI" id="CHEBI:57936"/>
        <dbReference type="ChEBI" id="CHEBI:456216"/>
        <dbReference type="EC" id="2.7.2.8"/>
    </reaction>
</comment>
<dbReference type="UniPathway" id="UPA00068">
    <property type="reaction ID" value="UER00107"/>
</dbReference>
<dbReference type="AlphaFoldDB" id="A0A830ZPH9"/>
<evidence type="ECO:0000256" key="2">
    <source>
        <dbReference type="ARBA" id="ARBA00022490"/>
    </source>
</evidence>
<comment type="similarity">
    <text evidence="10">Belongs to the acetylglutamate kinase family. ArgB subfamily.</text>
</comment>
<evidence type="ECO:0000256" key="9">
    <source>
        <dbReference type="ARBA" id="ARBA00048141"/>
    </source>
</evidence>
<dbReference type="CDD" id="cd04249">
    <property type="entry name" value="AAK_NAGK-NC"/>
    <property type="match status" value="1"/>
</dbReference>
<feature type="site" description="Transition state stabilizer" evidence="10">
    <location>
        <position position="8"/>
    </location>
</feature>
<dbReference type="GO" id="GO:0042450">
    <property type="term" value="P:L-arginine biosynthetic process via ornithine"/>
    <property type="evidence" value="ECO:0007669"/>
    <property type="project" value="UniProtKB-UniRule"/>
</dbReference>
<reference evidence="12 13" key="2">
    <citation type="submission" date="2013-04" db="EMBL/GenBank/DDBJ databases">
        <title>Comparative genomics of 12 strains of Erwinia amylovora identifies a pan-genome with a large conserved core and provides insights into host specificity.</title>
        <authorList>
            <person name="Mann R.A."/>
            <person name="Smits T.H.M."/>
            <person name="Buehlmann A."/>
            <person name="Blom J."/>
            <person name="Goesmann A."/>
            <person name="Frey J.E."/>
            <person name="Plummer K.M."/>
            <person name="Beer S.V."/>
            <person name="Luck J."/>
            <person name="Duffy B."/>
            <person name="Rodoni B."/>
        </authorList>
    </citation>
    <scope>NUCLEOTIDE SEQUENCE [LARGE SCALE GENOMIC DNA]</scope>
    <source>
        <strain evidence="13">CFBP 1232</strain>
    </source>
</reference>
<keyword evidence="3 10" id="KW-0055">Arginine biosynthesis</keyword>
<evidence type="ECO:0000259" key="11">
    <source>
        <dbReference type="Pfam" id="PF00696"/>
    </source>
</evidence>
<evidence type="ECO:0000256" key="3">
    <source>
        <dbReference type="ARBA" id="ARBA00022571"/>
    </source>
</evidence>
<feature type="binding site" evidence="10">
    <location>
        <begin position="44"/>
        <end position="45"/>
    </location>
    <ligand>
        <name>substrate</name>
    </ligand>
</feature>
<keyword evidence="6 10" id="KW-0547">Nucleotide-binding</keyword>
<evidence type="ECO:0000256" key="4">
    <source>
        <dbReference type="ARBA" id="ARBA00022605"/>
    </source>
</evidence>
<evidence type="ECO:0000256" key="5">
    <source>
        <dbReference type="ARBA" id="ARBA00022679"/>
    </source>
</evidence>
<evidence type="ECO:0000256" key="10">
    <source>
        <dbReference type="HAMAP-Rule" id="MF_00082"/>
    </source>
</evidence>
<reference evidence="12 13" key="1">
    <citation type="submission" date="2012-11" db="EMBL/GenBank/DDBJ databases">
        <authorList>
            <person name="Linke B."/>
        </authorList>
    </citation>
    <scope>NUCLEOTIDE SEQUENCE [LARGE SCALE GENOMIC DNA]</scope>
    <source>
        <strain evidence="13">CFBP 1232</strain>
    </source>
</reference>
<evidence type="ECO:0000256" key="1">
    <source>
        <dbReference type="ARBA" id="ARBA00004828"/>
    </source>
</evidence>
<dbReference type="InterPro" id="IPR041731">
    <property type="entry name" value="NAGK-NC"/>
</dbReference>
<dbReference type="InterPro" id="IPR001048">
    <property type="entry name" value="Asp/Glu/Uridylate_kinase"/>
</dbReference>
<comment type="subunit">
    <text evidence="10">Homodimer.</text>
</comment>
<name>A0A830ZPH9_ERWAM</name>
<dbReference type="GO" id="GO:0005524">
    <property type="term" value="F:ATP binding"/>
    <property type="evidence" value="ECO:0007669"/>
    <property type="project" value="UniProtKB-UniRule"/>
</dbReference>
<keyword evidence="8 10" id="KW-0067">ATP-binding</keyword>
<dbReference type="GO" id="GO:0003991">
    <property type="term" value="F:acetylglutamate kinase activity"/>
    <property type="evidence" value="ECO:0007669"/>
    <property type="project" value="UniProtKB-UniRule"/>
</dbReference>
<dbReference type="SUPFAM" id="SSF53633">
    <property type="entry name" value="Carbamate kinase-like"/>
    <property type="match status" value="1"/>
</dbReference>
<evidence type="ECO:0000256" key="7">
    <source>
        <dbReference type="ARBA" id="ARBA00022777"/>
    </source>
</evidence>
<keyword evidence="5 10" id="KW-0808">Transferase</keyword>